<organism evidence="7 8">
    <name type="scientific">Heminiphilus faecis</name>
    <dbReference type="NCBI Taxonomy" id="2601703"/>
    <lineage>
        <taxon>Bacteria</taxon>
        <taxon>Pseudomonadati</taxon>
        <taxon>Bacteroidota</taxon>
        <taxon>Bacteroidia</taxon>
        <taxon>Bacteroidales</taxon>
        <taxon>Muribaculaceae</taxon>
        <taxon>Heminiphilus</taxon>
    </lineage>
</organism>
<evidence type="ECO:0000256" key="5">
    <source>
        <dbReference type="ARBA" id="ARBA00023136"/>
    </source>
</evidence>
<keyword evidence="8" id="KW-1185">Reference proteome</keyword>
<accession>A0ABV4D2D2</accession>
<protein>
    <submittedName>
        <fullName evidence="7">MATE family efflux transporter</fullName>
    </submittedName>
</protein>
<dbReference type="EMBL" id="JBCLPP010000053">
    <property type="protein sequence ID" value="MEY8246519.1"/>
    <property type="molecule type" value="Genomic_DNA"/>
</dbReference>
<evidence type="ECO:0000256" key="1">
    <source>
        <dbReference type="ARBA" id="ARBA00004141"/>
    </source>
</evidence>
<evidence type="ECO:0000256" key="2">
    <source>
        <dbReference type="ARBA" id="ARBA00010199"/>
    </source>
</evidence>
<feature type="transmembrane region" description="Helical" evidence="6">
    <location>
        <begin position="129"/>
        <end position="152"/>
    </location>
</feature>
<dbReference type="NCBIfam" id="TIGR00797">
    <property type="entry name" value="matE"/>
    <property type="match status" value="1"/>
</dbReference>
<dbReference type="PANTHER" id="PTHR42893:SF46">
    <property type="entry name" value="PROTEIN DETOXIFICATION 44, CHLOROPLASTIC"/>
    <property type="match status" value="1"/>
</dbReference>
<feature type="transmembrane region" description="Helical" evidence="6">
    <location>
        <begin position="12"/>
        <end position="37"/>
    </location>
</feature>
<feature type="transmembrane region" description="Helical" evidence="6">
    <location>
        <begin position="159"/>
        <end position="182"/>
    </location>
</feature>
<feature type="transmembrane region" description="Helical" evidence="6">
    <location>
        <begin position="188"/>
        <end position="210"/>
    </location>
</feature>
<evidence type="ECO:0000256" key="3">
    <source>
        <dbReference type="ARBA" id="ARBA00022692"/>
    </source>
</evidence>
<dbReference type="RefSeq" id="WP_235898120.1">
    <property type="nucleotide sequence ID" value="NZ_JBCLPP010000053.1"/>
</dbReference>
<comment type="similarity">
    <text evidence="2">Belongs to the multi antimicrobial extrusion (MATE) (TC 2.A.66.1) family.</text>
</comment>
<dbReference type="PANTHER" id="PTHR42893">
    <property type="entry name" value="PROTEIN DETOXIFICATION 44, CHLOROPLASTIC-RELATED"/>
    <property type="match status" value="1"/>
</dbReference>
<feature type="transmembrane region" description="Helical" evidence="6">
    <location>
        <begin position="231"/>
        <end position="252"/>
    </location>
</feature>
<reference evidence="7 8" key="1">
    <citation type="submission" date="2024-03" db="EMBL/GenBank/DDBJ databases">
        <title>Mouse gut bacterial collection (mGBC) of GemPharmatech.</title>
        <authorList>
            <person name="He Y."/>
            <person name="Dong L."/>
            <person name="Wu D."/>
            <person name="Gao X."/>
            <person name="Lin Z."/>
        </authorList>
    </citation>
    <scope>NUCLEOTIDE SEQUENCE [LARGE SCALE GENOMIC DNA]</scope>
    <source>
        <strain evidence="7 8">54-13</strain>
    </source>
</reference>
<dbReference type="InterPro" id="IPR002528">
    <property type="entry name" value="MATE_fam"/>
</dbReference>
<feature type="transmembrane region" description="Helical" evidence="6">
    <location>
        <begin position="350"/>
        <end position="371"/>
    </location>
</feature>
<proteinExistence type="inferred from homology"/>
<dbReference type="Pfam" id="PF01554">
    <property type="entry name" value="MatE"/>
    <property type="match status" value="2"/>
</dbReference>
<feature type="transmembrane region" description="Helical" evidence="6">
    <location>
        <begin position="91"/>
        <end position="109"/>
    </location>
</feature>
<name>A0ABV4D2D2_9BACT</name>
<feature type="transmembrane region" description="Helical" evidence="6">
    <location>
        <begin position="383"/>
        <end position="400"/>
    </location>
</feature>
<gene>
    <name evidence="7" type="ORF">AAK873_12965</name>
</gene>
<dbReference type="Proteomes" id="UP001565200">
    <property type="component" value="Unassembled WGS sequence"/>
</dbReference>
<comment type="caution">
    <text evidence="7">The sequence shown here is derived from an EMBL/GenBank/DDBJ whole genome shotgun (WGS) entry which is preliminary data.</text>
</comment>
<feature type="transmembrane region" description="Helical" evidence="6">
    <location>
        <begin position="311"/>
        <end position="330"/>
    </location>
</feature>
<keyword evidence="5 6" id="KW-0472">Membrane</keyword>
<evidence type="ECO:0000256" key="6">
    <source>
        <dbReference type="SAM" id="Phobius"/>
    </source>
</evidence>
<evidence type="ECO:0000313" key="7">
    <source>
        <dbReference type="EMBL" id="MEY8246519.1"/>
    </source>
</evidence>
<sequence>MRLSAINRQILSLSIPSIVTNITTPLLSLVDVAIVGHMGASDYIAAIAVGGSMFNMLYWLFGFLRMGSSGMTAQAFGAGDAKAQSRVLKQALLVALIAGTVMIALQSPVCDIVLRFMDVSGDTAIYAKTYFHILIWGAPAVLGNYVLCGWLLGMQNSKATMWISVFINVCNIAASCLLVFVFRLGITGVAAGTLSAQWLGFALALLIAATRYKIVKTTFREIIEWTGLRRFFKVNVHIFLRTVCLVTVTIWFTRTGALQGPEMLAVNALLMQFFTLFSFFMDGFGFAGEAMAGKYVGANDKANLKASVDSLCRWAFAIAVLFTLLYIAGGDFLLSLLSDDKSVVARAHEYLCWVVTIPAMGFLAFMWDGIFIGATATRDMLRSMLGATAIFFIVYFIAYPRMHNDGLWLAFICYLLTRGLILTFIGRRYRRLR</sequence>
<keyword evidence="4 6" id="KW-1133">Transmembrane helix</keyword>
<dbReference type="CDD" id="cd13136">
    <property type="entry name" value="MATE_DinF_like"/>
    <property type="match status" value="1"/>
</dbReference>
<evidence type="ECO:0000256" key="4">
    <source>
        <dbReference type="ARBA" id="ARBA00022989"/>
    </source>
</evidence>
<dbReference type="InterPro" id="IPR044644">
    <property type="entry name" value="DinF-like"/>
</dbReference>
<feature type="transmembrane region" description="Helical" evidence="6">
    <location>
        <begin position="264"/>
        <end position="290"/>
    </location>
</feature>
<feature type="transmembrane region" description="Helical" evidence="6">
    <location>
        <begin position="43"/>
        <end position="61"/>
    </location>
</feature>
<keyword evidence="3 6" id="KW-0812">Transmembrane</keyword>
<comment type="subcellular location">
    <subcellularLocation>
        <location evidence="1">Membrane</location>
        <topology evidence="1">Multi-pass membrane protein</topology>
    </subcellularLocation>
</comment>
<feature type="transmembrane region" description="Helical" evidence="6">
    <location>
        <begin position="406"/>
        <end position="425"/>
    </location>
</feature>
<evidence type="ECO:0000313" key="8">
    <source>
        <dbReference type="Proteomes" id="UP001565200"/>
    </source>
</evidence>